<feature type="transmembrane region" description="Helical" evidence="1">
    <location>
        <begin position="50"/>
        <end position="69"/>
    </location>
</feature>
<dbReference type="PANTHER" id="PTHR14969">
    <property type="entry name" value="SPHINGOSINE-1-PHOSPHATE PHOSPHOHYDROLASE"/>
    <property type="match status" value="1"/>
</dbReference>
<dbReference type="InterPro" id="IPR000326">
    <property type="entry name" value="PAP2/HPO"/>
</dbReference>
<feature type="transmembrane region" description="Helical" evidence="1">
    <location>
        <begin position="20"/>
        <end position="44"/>
    </location>
</feature>
<keyword evidence="1" id="KW-1133">Transmembrane helix</keyword>
<keyword evidence="1" id="KW-0472">Membrane</keyword>
<dbReference type="CDD" id="cd03392">
    <property type="entry name" value="PAP2_like_2"/>
    <property type="match status" value="1"/>
</dbReference>
<evidence type="ECO:0000259" key="2">
    <source>
        <dbReference type="SMART" id="SM00014"/>
    </source>
</evidence>
<dbReference type="SUPFAM" id="SSF48317">
    <property type="entry name" value="Acid phosphatase/Vanadium-dependent haloperoxidase"/>
    <property type="match status" value="1"/>
</dbReference>
<dbReference type="Gene3D" id="1.20.144.10">
    <property type="entry name" value="Phosphatidic acid phosphatase type 2/haloperoxidase"/>
    <property type="match status" value="1"/>
</dbReference>
<protein>
    <submittedName>
        <fullName evidence="3">Undecaprenyl-diphosphatase BcrC</fullName>
        <ecNumber evidence="3">3.6.1.27</ecNumber>
    </submittedName>
</protein>
<evidence type="ECO:0000313" key="4">
    <source>
        <dbReference type="Proteomes" id="UP000254777"/>
    </source>
</evidence>
<dbReference type="Proteomes" id="UP000254777">
    <property type="component" value="Unassembled WGS sequence"/>
</dbReference>
<keyword evidence="3" id="KW-0378">Hydrolase</keyword>
<dbReference type="SMART" id="SM00014">
    <property type="entry name" value="acidPPc"/>
    <property type="match status" value="1"/>
</dbReference>
<proteinExistence type="predicted"/>
<dbReference type="AlphaFoldDB" id="A0A379DAM3"/>
<dbReference type="EC" id="3.6.1.27" evidence="3"/>
<keyword evidence="1" id="KW-0812">Transmembrane</keyword>
<dbReference type="InterPro" id="IPR036938">
    <property type="entry name" value="PAP2/HPO_sf"/>
</dbReference>
<name>A0A379DAM3_9FIRM</name>
<dbReference type="EMBL" id="UGTH01000001">
    <property type="protein sequence ID" value="SUB74967.1"/>
    <property type="molecule type" value="Genomic_DNA"/>
</dbReference>
<dbReference type="GO" id="GO:0050380">
    <property type="term" value="F:undecaprenyl-diphosphatase activity"/>
    <property type="evidence" value="ECO:0007669"/>
    <property type="project" value="UniProtKB-EC"/>
</dbReference>
<dbReference type="RefSeq" id="WP_004819522.1">
    <property type="nucleotide sequence ID" value="NZ_UGTH01000001.1"/>
</dbReference>
<accession>A0A379DAM3</accession>
<gene>
    <name evidence="3" type="primary">bcrC</name>
    <name evidence="3" type="ORF">NCTC11088_00729</name>
</gene>
<evidence type="ECO:0000256" key="1">
    <source>
        <dbReference type="SAM" id="Phobius"/>
    </source>
</evidence>
<evidence type="ECO:0000313" key="3">
    <source>
        <dbReference type="EMBL" id="SUB74967.1"/>
    </source>
</evidence>
<feature type="transmembrane region" description="Helical" evidence="1">
    <location>
        <begin position="120"/>
        <end position="138"/>
    </location>
</feature>
<sequence>MELSILNAIETLQNPVLDRISIIMAQLGTGGAIFILIGLCFSIFKKTRRIGFNILLSLVLSAILGNLILKPLIHRVRPYNAIGRKILVNPLIDGSFPSGHTYSAFATAFSVLFYDKKNGIILLSFAILMGFTRLYLFVHYPTDVLGGVALGYICAIVAKKILEKKVPLENQR</sequence>
<dbReference type="Pfam" id="PF01569">
    <property type="entry name" value="PAP2"/>
    <property type="match status" value="1"/>
</dbReference>
<dbReference type="PANTHER" id="PTHR14969:SF13">
    <property type="entry name" value="AT30094P"/>
    <property type="match status" value="1"/>
</dbReference>
<reference evidence="3 4" key="1">
    <citation type="submission" date="2018-06" db="EMBL/GenBank/DDBJ databases">
        <authorList>
            <consortium name="Pathogen Informatics"/>
            <person name="Doyle S."/>
        </authorList>
    </citation>
    <scope>NUCLEOTIDE SEQUENCE [LARGE SCALE GENOMIC DNA]</scope>
    <source>
        <strain evidence="3 4">NCTC11088</strain>
    </source>
</reference>
<feature type="domain" description="Phosphatidic acid phosphatase type 2/haloperoxidase" evidence="2">
    <location>
        <begin position="50"/>
        <end position="159"/>
    </location>
</feature>
<organism evidence="3 4">
    <name type="scientific">Peptoniphilus indolicus</name>
    <dbReference type="NCBI Taxonomy" id="33030"/>
    <lineage>
        <taxon>Bacteria</taxon>
        <taxon>Bacillati</taxon>
        <taxon>Bacillota</taxon>
        <taxon>Tissierellia</taxon>
        <taxon>Tissierellales</taxon>
        <taxon>Peptoniphilaceae</taxon>
        <taxon>Peptoniphilus</taxon>
    </lineage>
</organism>